<proteinExistence type="predicted"/>
<accession>A0A563F2S0</accession>
<feature type="transmembrane region" description="Helical" evidence="1">
    <location>
        <begin position="323"/>
        <end position="339"/>
    </location>
</feature>
<reference evidence="2 3" key="1">
    <citation type="submission" date="2019-07" db="EMBL/GenBank/DDBJ databases">
        <title>Lentzea xizangensis sp. nov., isolated from Qinghai-Tibetan Plateau Soils.</title>
        <authorList>
            <person name="Huang J."/>
        </authorList>
    </citation>
    <scope>NUCLEOTIDE SEQUENCE [LARGE SCALE GENOMIC DNA]</scope>
    <source>
        <strain evidence="2 3">FXJ1.1311</strain>
    </source>
</reference>
<evidence type="ECO:0000313" key="3">
    <source>
        <dbReference type="Proteomes" id="UP000316639"/>
    </source>
</evidence>
<evidence type="ECO:0000313" key="2">
    <source>
        <dbReference type="EMBL" id="TWP54267.1"/>
    </source>
</evidence>
<keyword evidence="1" id="KW-0472">Membrane</keyword>
<comment type="caution">
    <text evidence="2">The sequence shown here is derived from an EMBL/GenBank/DDBJ whole genome shotgun (WGS) entry which is preliminary data.</text>
</comment>
<feature type="transmembrane region" description="Helical" evidence="1">
    <location>
        <begin position="185"/>
        <end position="201"/>
    </location>
</feature>
<keyword evidence="1" id="KW-1133">Transmembrane helix</keyword>
<dbReference type="AlphaFoldDB" id="A0A563F2S0"/>
<evidence type="ECO:0000256" key="1">
    <source>
        <dbReference type="SAM" id="Phobius"/>
    </source>
</evidence>
<dbReference type="OrthoDB" id="3463898at2"/>
<name>A0A563F2S0_9PSEU</name>
<dbReference type="EMBL" id="VOBR01000001">
    <property type="protein sequence ID" value="TWP54267.1"/>
    <property type="molecule type" value="Genomic_DNA"/>
</dbReference>
<feature type="transmembrane region" description="Helical" evidence="1">
    <location>
        <begin position="500"/>
        <end position="520"/>
    </location>
</feature>
<dbReference type="Proteomes" id="UP000316639">
    <property type="component" value="Unassembled WGS sequence"/>
</dbReference>
<dbReference type="RefSeq" id="WP_146349050.1">
    <property type="nucleotide sequence ID" value="NZ_VOBR01000001.1"/>
</dbReference>
<sequence length="535" mass="56828">MRPNGLKLYATCAGLTLAVLAPVLMPGYVLVYDMVFTPRQPLNAVAFGLSEALPRAVPVDAVVALATLVVPGQLVQKLALAAIFFVGALGAGKLVPTDKTGVRIVAAVAYTWNAYVAERLFLGHWTLLLGYAALPWVAMAGLRMRANEPRAWTRLVLTMLPAVLSAPGGLLALGTALATAGRRKVLPVLGIGVVLNAPWWVPSLLHSGLSDPAGVTAFSARAENWGGPVLSVLGLGGVWNGEVVPISRTNPVLPVITVVLTVAALLGLRELARRMPATRNLTILGAIGVLLAVIATLPGGATAMTAAIEHVPGAGLLRDGQKWVAWWALPFAIGLAVITERLNARMLVAVLLMGLLPDLAWGGFGRLEPVDYPADWARVRELLDDQPGDVAVLPLSAFRRFDWNDRRTQLDPAPRYLPGTTVADDALSVGGRLIAGEDPRAARLRAHDYTGISWVLVEYGTPGRADENLLKRLEKVYDGPELALYKVPGVPPAAPNGPPVAPVVLAWIAAGSLICVSLLWRRLLVGRFAPPQREE</sequence>
<protein>
    <submittedName>
        <fullName evidence="2">Uncharacterized protein</fullName>
    </submittedName>
</protein>
<feature type="transmembrane region" description="Helical" evidence="1">
    <location>
        <begin position="281"/>
        <end position="303"/>
    </location>
</feature>
<keyword evidence="1" id="KW-0812">Transmembrane</keyword>
<feature type="transmembrane region" description="Helical" evidence="1">
    <location>
        <begin position="125"/>
        <end position="144"/>
    </location>
</feature>
<feature type="transmembrane region" description="Helical" evidence="1">
    <location>
        <begin position="12"/>
        <end position="32"/>
    </location>
</feature>
<organism evidence="2 3">
    <name type="scientific">Lentzea tibetensis</name>
    <dbReference type="NCBI Taxonomy" id="2591470"/>
    <lineage>
        <taxon>Bacteria</taxon>
        <taxon>Bacillati</taxon>
        <taxon>Actinomycetota</taxon>
        <taxon>Actinomycetes</taxon>
        <taxon>Pseudonocardiales</taxon>
        <taxon>Pseudonocardiaceae</taxon>
        <taxon>Lentzea</taxon>
    </lineage>
</organism>
<gene>
    <name evidence="2" type="ORF">FKR81_01545</name>
</gene>
<keyword evidence="3" id="KW-1185">Reference proteome</keyword>
<feature type="transmembrane region" description="Helical" evidence="1">
    <location>
        <begin position="346"/>
        <end position="364"/>
    </location>
</feature>
<feature type="transmembrane region" description="Helical" evidence="1">
    <location>
        <begin position="252"/>
        <end position="269"/>
    </location>
</feature>
<feature type="transmembrane region" description="Helical" evidence="1">
    <location>
        <begin position="156"/>
        <end position="178"/>
    </location>
</feature>